<dbReference type="EMBL" id="JAGMUU010000026">
    <property type="protein sequence ID" value="KAH7122095.1"/>
    <property type="molecule type" value="Genomic_DNA"/>
</dbReference>
<keyword evidence="1" id="KW-0472">Membrane</keyword>
<comment type="caution">
    <text evidence="2">The sequence shown here is derived from an EMBL/GenBank/DDBJ whole genome shotgun (WGS) entry which is preliminary data.</text>
</comment>
<organism evidence="2 3">
    <name type="scientific">Dactylonectria estremocensis</name>
    <dbReference type="NCBI Taxonomy" id="1079267"/>
    <lineage>
        <taxon>Eukaryota</taxon>
        <taxon>Fungi</taxon>
        <taxon>Dikarya</taxon>
        <taxon>Ascomycota</taxon>
        <taxon>Pezizomycotina</taxon>
        <taxon>Sordariomycetes</taxon>
        <taxon>Hypocreomycetidae</taxon>
        <taxon>Hypocreales</taxon>
        <taxon>Nectriaceae</taxon>
        <taxon>Dactylonectria</taxon>
    </lineage>
</organism>
<dbReference type="Proteomes" id="UP000717696">
    <property type="component" value="Unassembled WGS sequence"/>
</dbReference>
<keyword evidence="3" id="KW-1185">Reference proteome</keyword>
<evidence type="ECO:0000313" key="2">
    <source>
        <dbReference type="EMBL" id="KAH7122095.1"/>
    </source>
</evidence>
<gene>
    <name evidence="2" type="ORF">B0J13DRAFT_566942</name>
</gene>
<name>A0A9P9DM75_9HYPO</name>
<feature type="transmembrane region" description="Helical" evidence="1">
    <location>
        <begin position="12"/>
        <end position="29"/>
    </location>
</feature>
<evidence type="ECO:0000313" key="3">
    <source>
        <dbReference type="Proteomes" id="UP000717696"/>
    </source>
</evidence>
<accession>A0A9P9DM75</accession>
<evidence type="ECO:0000256" key="1">
    <source>
        <dbReference type="SAM" id="Phobius"/>
    </source>
</evidence>
<protein>
    <submittedName>
        <fullName evidence="2">Uncharacterized protein</fullName>
    </submittedName>
</protein>
<sequence>MVRAHPGEFTLNVQFFLFMLLFFALHAHFMRSVDICSWPWQSYGASSVHWSDLDGNSFFCLCASSLSLMEQPPCQE</sequence>
<proteinExistence type="predicted"/>
<reference evidence="2" key="1">
    <citation type="journal article" date="2021" name="Nat. Commun.">
        <title>Genetic determinants of endophytism in the Arabidopsis root mycobiome.</title>
        <authorList>
            <person name="Mesny F."/>
            <person name="Miyauchi S."/>
            <person name="Thiergart T."/>
            <person name="Pickel B."/>
            <person name="Atanasova L."/>
            <person name="Karlsson M."/>
            <person name="Huettel B."/>
            <person name="Barry K.W."/>
            <person name="Haridas S."/>
            <person name="Chen C."/>
            <person name="Bauer D."/>
            <person name="Andreopoulos W."/>
            <person name="Pangilinan J."/>
            <person name="LaButti K."/>
            <person name="Riley R."/>
            <person name="Lipzen A."/>
            <person name="Clum A."/>
            <person name="Drula E."/>
            <person name="Henrissat B."/>
            <person name="Kohler A."/>
            <person name="Grigoriev I.V."/>
            <person name="Martin F.M."/>
            <person name="Hacquard S."/>
        </authorList>
    </citation>
    <scope>NUCLEOTIDE SEQUENCE</scope>
    <source>
        <strain evidence="2">MPI-CAGE-AT-0021</strain>
    </source>
</reference>
<keyword evidence="1" id="KW-1133">Transmembrane helix</keyword>
<dbReference type="AlphaFoldDB" id="A0A9P9DM75"/>
<keyword evidence="1" id="KW-0812">Transmembrane</keyword>